<dbReference type="STRING" id="1618578.UV74_C0013G0064"/>
<keyword evidence="6" id="KW-0573">Peptidoglycan synthesis</keyword>
<feature type="domain" description="Penicillin-binding protein dimerisation" evidence="12">
    <location>
        <begin position="98"/>
        <end position="185"/>
    </location>
</feature>
<dbReference type="SUPFAM" id="SSF56601">
    <property type="entry name" value="beta-lactamase/transpeptidase-like"/>
    <property type="match status" value="1"/>
</dbReference>
<dbReference type="PATRIC" id="fig|1618578.3.peg.405"/>
<dbReference type="Pfam" id="PF03717">
    <property type="entry name" value="PBP_dimer"/>
    <property type="match status" value="1"/>
</dbReference>
<keyword evidence="8 10" id="KW-0472">Membrane</keyword>
<dbReference type="AlphaFoldDB" id="A0A0G1DH72"/>
<evidence type="ECO:0000256" key="2">
    <source>
        <dbReference type="ARBA" id="ARBA00004236"/>
    </source>
</evidence>
<evidence type="ECO:0000256" key="6">
    <source>
        <dbReference type="ARBA" id="ARBA00022984"/>
    </source>
</evidence>
<evidence type="ECO:0000256" key="7">
    <source>
        <dbReference type="ARBA" id="ARBA00022989"/>
    </source>
</evidence>
<evidence type="ECO:0000256" key="4">
    <source>
        <dbReference type="ARBA" id="ARBA00022692"/>
    </source>
</evidence>
<evidence type="ECO:0000256" key="5">
    <source>
        <dbReference type="ARBA" id="ARBA00022960"/>
    </source>
</evidence>
<reference evidence="13 14" key="1">
    <citation type="journal article" date="2015" name="Nature">
        <title>rRNA introns, odd ribosomes, and small enigmatic genomes across a large radiation of phyla.</title>
        <authorList>
            <person name="Brown C.T."/>
            <person name="Hug L.A."/>
            <person name="Thomas B.C."/>
            <person name="Sharon I."/>
            <person name="Castelle C.J."/>
            <person name="Singh A."/>
            <person name="Wilkins M.J."/>
            <person name="Williams K.H."/>
            <person name="Banfield J.F."/>
        </authorList>
    </citation>
    <scope>NUCLEOTIDE SEQUENCE [LARGE SCALE GENOMIC DNA]</scope>
</reference>
<name>A0A0G1DH72_9BACT</name>
<dbReference type="InterPro" id="IPR012338">
    <property type="entry name" value="Beta-lactam/transpept-like"/>
</dbReference>
<evidence type="ECO:0000256" key="9">
    <source>
        <dbReference type="ARBA" id="ARBA00023316"/>
    </source>
</evidence>
<dbReference type="GO" id="GO:0071555">
    <property type="term" value="P:cell wall organization"/>
    <property type="evidence" value="ECO:0007669"/>
    <property type="project" value="TreeGrafter"/>
</dbReference>
<comment type="subcellular location">
    <subcellularLocation>
        <location evidence="2">Cell membrane</location>
    </subcellularLocation>
    <subcellularLocation>
        <location evidence="1">Membrane</location>
        <topology evidence="1">Single-pass membrane protein</topology>
    </subcellularLocation>
</comment>
<evidence type="ECO:0000313" key="14">
    <source>
        <dbReference type="Proteomes" id="UP000034090"/>
    </source>
</evidence>
<dbReference type="GO" id="GO:0008658">
    <property type="term" value="F:penicillin binding"/>
    <property type="evidence" value="ECO:0007669"/>
    <property type="project" value="InterPro"/>
</dbReference>
<dbReference type="GO" id="GO:0008800">
    <property type="term" value="F:beta-lactamase activity"/>
    <property type="evidence" value="ECO:0007669"/>
    <property type="project" value="UniProtKB-EC"/>
</dbReference>
<dbReference type="PANTHER" id="PTHR30627:SF2">
    <property type="entry name" value="PEPTIDOGLYCAN D,D-TRANSPEPTIDASE MRDA"/>
    <property type="match status" value="1"/>
</dbReference>
<evidence type="ECO:0000256" key="3">
    <source>
        <dbReference type="ARBA" id="ARBA00022475"/>
    </source>
</evidence>
<proteinExistence type="predicted"/>
<dbReference type="Pfam" id="PF00905">
    <property type="entry name" value="Transpeptidase"/>
    <property type="match status" value="1"/>
</dbReference>
<dbReference type="Gene3D" id="3.90.1310.10">
    <property type="entry name" value="Penicillin-binding protein 2a (Domain 2)"/>
    <property type="match status" value="1"/>
</dbReference>
<dbReference type="InterPro" id="IPR036138">
    <property type="entry name" value="PBP_dimer_sf"/>
</dbReference>
<dbReference type="EMBL" id="LCFQ01000013">
    <property type="protein sequence ID" value="KKS96942.1"/>
    <property type="molecule type" value="Genomic_DNA"/>
</dbReference>
<protein>
    <submittedName>
        <fullName evidence="13">Penicillin-binding protein 2</fullName>
    </submittedName>
</protein>
<dbReference type="PANTHER" id="PTHR30627">
    <property type="entry name" value="PEPTIDOGLYCAN D,D-TRANSPEPTIDASE"/>
    <property type="match status" value="1"/>
</dbReference>
<evidence type="ECO:0000259" key="11">
    <source>
        <dbReference type="Pfam" id="PF00905"/>
    </source>
</evidence>
<evidence type="ECO:0000256" key="8">
    <source>
        <dbReference type="ARBA" id="ARBA00023136"/>
    </source>
</evidence>
<evidence type="ECO:0000256" key="1">
    <source>
        <dbReference type="ARBA" id="ARBA00004167"/>
    </source>
</evidence>
<dbReference type="GO" id="GO:0046677">
    <property type="term" value="P:response to antibiotic"/>
    <property type="evidence" value="ECO:0007669"/>
    <property type="project" value="UniProtKB-KW"/>
</dbReference>
<dbReference type="GO" id="GO:0005886">
    <property type="term" value="C:plasma membrane"/>
    <property type="evidence" value="ECO:0007669"/>
    <property type="project" value="TreeGrafter"/>
</dbReference>
<evidence type="ECO:0000259" key="12">
    <source>
        <dbReference type="Pfam" id="PF03717"/>
    </source>
</evidence>
<keyword evidence="4 10" id="KW-0812">Transmembrane</keyword>
<feature type="domain" description="Penicillin-binding protein transpeptidase" evidence="11">
    <location>
        <begin position="220"/>
        <end position="520"/>
    </location>
</feature>
<sequence>MESLTASQKQSWLSWFFRGILVLASIALTARLIELQIVKGEYYATLAQENRIRKVPIRAPRGEILGRSGEAIVGNQEIKKIVEFLPEAGLVKKEVGGDYQGDEAIVEHKRKYYNGSSFAHITGYVGEINETEVGKVNPDCVEKGEYKLSDLIGRSGLEGYYECLLRGIDGEELVEVNTRGEKIRTLGRKPVIPGEDIKTTIDSELQKKVSGLLHGEKGVIIVSGPEGEILAFYSSPSFDPEIVVDSLDDPNLPIFNRAIGGTFHPGSIFKIVTAIAALEDGKINREFTYEDTGAINVKEFEYTNWYFTQYGAVEGVIGLVKAIARSTDTFFYKVGEFIGAERLAFWADKFGLSQTTGVDLPGEVSGLVPTPEWKKRVKGENWFLGNTYHMSIGQGDLAITPIEANVMTMVIANGGALCQPFFVGDHSECRNLDISEDSIQMVKEGMIAACSIGGTAYPFFGFYPQVACKTGTAETFNEEKTHAWFIAFAPEDFPEIVVTVLVEEGGEGSKVAAPIAYEIFDYWFTR</sequence>
<feature type="transmembrane region" description="Helical" evidence="10">
    <location>
        <begin position="12"/>
        <end position="33"/>
    </location>
</feature>
<dbReference type="SUPFAM" id="SSF56519">
    <property type="entry name" value="Penicillin binding protein dimerisation domain"/>
    <property type="match status" value="1"/>
</dbReference>
<gene>
    <name evidence="13" type="ORF">UV74_C0013G0064</name>
</gene>
<evidence type="ECO:0000256" key="10">
    <source>
        <dbReference type="SAM" id="Phobius"/>
    </source>
</evidence>
<evidence type="ECO:0000313" key="13">
    <source>
        <dbReference type="EMBL" id="KKS96942.1"/>
    </source>
</evidence>
<keyword evidence="9" id="KW-0961">Cell wall biogenesis/degradation</keyword>
<keyword evidence="7 10" id="KW-1133">Transmembrane helix</keyword>
<dbReference type="InterPro" id="IPR001460">
    <property type="entry name" value="PCN-bd_Tpept"/>
</dbReference>
<keyword evidence="3" id="KW-1003">Cell membrane</keyword>
<organism evidence="13 14">
    <name type="scientific">Candidatus Woesebacteria bacterium GW2011_GWB1_43_14</name>
    <dbReference type="NCBI Taxonomy" id="1618578"/>
    <lineage>
        <taxon>Bacteria</taxon>
        <taxon>Candidatus Woeseibacteriota</taxon>
    </lineage>
</organism>
<comment type="caution">
    <text evidence="13">The sequence shown here is derived from an EMBL/GenBank/DDBJ whole genome shotgun (WGS) entry which is preliminary data.</text>
</comment>
<dbReference type="InterPro" id="IPR050515">
    <property type="entry name" value="Beta-lactam/transpept"/>
</dbReference>
<dbReference type="Proteomes" id="UP000034090">
    <property type="component" value="Unassembled WGS sequence"/>
</dbReference>
<keyword evidence="5" id="KW-0133">Cell shape</keyword>
<dbReference type="InterPro" id="IPR005311">
    <property type="entry name" value="PBP_dimer"/>
</dbReference>
<accession>A0A0G1DH72</accession>
<dbReference type="Gene3D" id="3.40.710.10">
    <property type="entry name" value="DD-peptidase/beta-lactamase superfamily"/>
    <property type="match status" value="1"/>
</dbReference>